<sequence length="65" mass="7435">MTNIKKNNCGRPAGRIKTAKIEISIEPTVKDEFMTLLRKEGKTASVEIGLWIREYIKNNKLGEEE</sequence>
<keyword evidence="2" id="KW-1185">Reference proteome</keyword>
<comment type="caution">
    <text evidence="1">The sequence shown here is derived from an EMBL/GenBank/DDBJ whole genome shotgun (WGS) entry which is preliminary data.</text>
</comment>
<dbReference type="RefSeq" id="WP_173715614.1">
    <property type="nucleotide sequence ID" value="NZ_JAAINN010000002.1"/>
</dbReference>
<organism evidence="1 2">
    <name type="scientific">Blautia faecis</name>
    <dbReference type="NCBI Taxonomy" id="871665"/>
    <lineage>
        <taxon>Bacteria</taxon>
        <taxon>Bacillati</taxon>
        <taxon>Bacillota</taxon>
        <taxon>Clostridia</taxon>
        <taxon>Lachnospirales</taxon>
        <taxon>Lachnospiraceae</taxon>
        <taxon>Blautia</taxon>
    </lineage>
</organism>
<protein>
    <submittedName>
        <fullName evidence="1">Antitoxin</fullName>
    </submittedName>
</protein>
<dbReference type="Proteomes" id="UP001644719">
    <property type="component" value="Unassembled WGS sequence"/>
</dbReference>
<reference evidence="1 2" key="1">
    <citation type="journal article" date="2020" name="Cell Host Microbe">
        <title>Functional and Genomic Variation between Human-Derived Isolates of Lachnospiraceae Reveals Inter- and Intra-Species Diversity.</title>
        <authorList>
            <person name="Sorbara M.T."/>
            <person name="Littmann E.R."/>
            <person name="Fontana E."/>
            <person name="Moody T.U."/>
            <person name="Kohout C.E."/>
            <person name="Gjonbalaj M."/>
            <person name="Eaton V."/>
            <person name="Seok R."/>
            <person name="Leiner I.M."/>
            <person name="Pamer E.G."/>
        </authorList>
    </citation>
    <scope>NUCLEOTIDE SEQUENCE [LARGE SCALE GENOMIC DNA]</scope>
    <source>
        <strain evidence="1 2">MSK.17.74</strain>
    </source>
</reference>
<dbReference type="EMBL" id="JAAITS010000022">
    <property type="protein sequence ID" value="NSG85606.1"/>
    <property type="molecule type" value="Genomic_DNA"/>
</dbReference>
<evidence type="ECO:0000313" key="2">
    <source>
        <dbReference type="Proteomes" id="UP001644719"/>
    </source>
</evidence>
<evidence type="ECO:0000313" key="1">
    <source>
        <dbReference type="EMBL" id="NSG85606.1"/>
    </source>
</evidence>
<name>A0ABX2H5Z9_9FIRM</name>
<proteinExistence type="predicted"/>
<accession>A0ABX2H5Z9</accession>
<gene>
    <name evidence="1" type="ORF">G5B17_09190</name>
</gene>